<dbReference type="InterPro" id="IPR007712">
    <property type="entry name" value="RelE/ParE_toxin"/>
</dbReference>
<name>A0A2G4U393_YERBE</name>
<dbReference type="InterPro" id="IPR035093">
    <property type="entry name" value="RelE/ParE_toxin_dom_sf"/>
</dbReference>
<dbReference type="GO" id="GO:0004521">
    <property type="term" value="F:RNA endonuclease activity"/>
    <property type="evidence" value="ECO:0007669"/>
    <property type="project" value="TreeGrafter"/>
</dbReference>
<evidence type="ECO:0000256" key="1">
    <source>
        <dbReference type="ARBA" id="ARBA00022649"/>
    </source>
</evidence>
<comment type="caution">
    <text evidence="2">The sequence shown here is derived from an EMBL/GenBank/DDBJ whole genome shotgun (WGS) entry which is preliminary data.</text>
</comment>
<reference evidence="2 3" key="1">
    <citation type="submission" date="2017-10" db="EMBL/GenBank/DDBJ databases">
        <authorList>
            <person name="Banno H."/>
            <person name="Chua N.-H."/>
        </authorList>
    </citation>
    <scope>NUCLEOTIDE SEQUENCE [LARGE SCALE GENOMIC DNA]</scope>
    <source>
        <strain evidence="2 3">SCPM-O-B-7607</strain>
    </source>
</reference>
<evidence type="ECO:0000313" key="2">
    <source>
        <dbReference type="EMBL" id="PHZ27732.1"/>
    </source>
</evidence>
<dbReference type="GO" id="GO:0006415">
    <property type="term" value="P:translational termination"/>
    <property type="evidence" value="ECO:0007669"/>
    <property type="project" value="TreeGrafter"/>
</dbReference>
<organism evidence="2 3">
    <name type="scientific">Yersinia bercovieri</name>
    <dbReference type="NCBI Taxonomy" id="634"/>
    <lineage>
        <taxon>Bacteria</taxon>
        <taxon>Pseudomonadati</taxon>
        <taxon>Pseudomonadota</taxon>
        <taxon>Gammaproteobacteria</taxon>
        <taxon>Enterobacterales</taxon>
        <taxon>Yersiniaceae</taxon>
        <taxon>Yersinia</taxon>
    </lineage>
</organism>
<dbReference type="Proteomes" id="UP000229378">
    <property type="component" value="Unassembled WGS sequence"/>
</dbReference>
<sequence>MSYLLNLKKTTVSKRTTVPRTADYTKNFLKDWEKLSRNGRYDMRRLKQAMLLLIANDMPLGAEWLDHPLKGEWENFRECHIGGDFLLIYKLSHHSKISQIVFVRAGTHSELFD</sequence>
<dbReference type="PANTHER" id="PTHR40588">
    <property type="entry name" value="MRNA INTERFERASE TOXIN YAFQ"/>
    <property type="match status" value="1"/>
</dbReference>
<proteinExistence type="predicted"/>
<accession>A0A2G4U393</accession>
<dbReference type="EMBL" id="PEHN01000007">
    <property type="protein sequence ID" value="PHZ27732.1"/>
    <property type="molecule type" value="Genomic_DNA"/>
</dbReference>
<evidence type="ECO:0000313" key="3">
    <source>
        <dbReference type="Proteomes" id="UP000229378"/>
    </source>
</evidence>
<dbReference type="InterPro" id="IPR004386">
    <property type="entry name" value="Toxin_YafQ-like"/>
</dbReference>
<dbReference type="PANTHER" id="PTHR40588:SF1">
    <property type="entry name" value="MRNA INTERFERASE TOXIN YAFQ"/>
    <property type="match status" value="1"/>
</dbReference>
<dbReference type="SUPFAM" id="SSF143011">
    <property type="entry name" value="RelE-like"/>
    <property type="match status" value="1"/>
</dbReference>
<dbReference type="Gene3D" id="3.30.2310.20">
    <property type="entry name" value="RelE-like"/>
    <property type="match status" value="1"/>
</dbReference>
<dbReference type="Pfam" id="PF15738">
    <property type="entry name" value="YafQ_toxin"/>
    <property type="match status" value="1"/>
</dbReference>
<keyword evidence="1" id="KW-1277">Toxin-antitoxin system</keyword>
<gene>
    <name evidence="2" type="ORF">CS533_09385</name>
</gene>
<dbReference type="AlphaFoldDB" id="A0A2G4U393"/>
<protein>
    <submittedName>
        <fullName evidence="2">Type II toxin-antitoxin system YafQ family toxin</fullName>
    </submittedName>
</protein>
<dbReference type="NCBIfam" id="TIGR02385">
    <property type="entry name" value="RelE_StbE"/>
    <property type="match status" value="1"/>
</dbReference>
<dbReference type="GO" id="GO:0006402">
    <property type="term" value="P:mRNA catabolic process"/>
    <property type="evidence" value="ECO:0007669"/>
    <property type="project" value="TreeGrafter"/>
</dbReference>